<dbReference type="Pfam" id="PF14029">
    <property type="entry name" value="DUF4244"/>
    <property type="match status" value="1"/>
</dbReference>
<organism evidence="2">
    <name type="scientific">freshwater metagenome</name>
    <dbReference type="NCBI Taxonomy" id="449393"/>
    <lineage>
        <taxon>unclassified sequences</taxon>
        <taxon>metagenomes</taxon>
        <taxon>ecological metagenomes</taxon>
    </lineage>
</organism>
<sequence>MTLSNLNSRIKNTRIRNAFQRDEHKDDKGQSTVEYALLLLGAAAIALVLVAWVTKTDLIGRLFDTVVGRILNQAQ</sequence>
<protein>
    <submittedName>
        <fullName evidence="2">Unannotated protein</fullName>
    </submittedName>
</protein>
<dbReference type="AlphaFoldDB" id="A0A6J6B0H7"/>
<accession>A0A6J6B0H7</accession>
<feature type="transmembrane region" description="Helical" evidence="1">
    <location>
        <begin position="35"/>
        <end position="53"/>
    </location>
</feature>
<gene>
    <name evidence="2" type="ORF">UFOPK1358_00448</name>
    <name evidence="3" type="ORF">UFOPK2766_00591</name>
</gene>
<evidence type="ECO:0000313" key="3">
    <source>
        <dbReference type="EMBL" id="CAB4734805.1"/>
    </source>
</evidence>
<keyword evidence="1" id="KW-0472">Membrane</keyword>
<dbReference type="EMBL" id="CAEZYU010000018">
    <property type="protein sequence ID" value="CAB4734805.1"/>
    <property type="molecule type" value="Genomic_DNA"/>
</dbReference>
<reference evidence="2" key="1">
    <citation type="submission" date="2020-05" db="EMBL/GenBank/DDBJ databases">
        <authorList>
            <person name="Chiriac C."/>
            <person name="Salcher M."/>
            <person name="Ghai R."/>
            <person name="Kavagutti S V."/>
        </authorList>
    </citation>
    <scope>NUCLEOTIDE SEQUENCE</scope>
</reference>
<keyword evidence="1" id="KW-0812">Transmembrane</keyword>
<evidence type="ECO:0000256" key="1">
    <source>
        <dbReference type="SAM" id="Phobius"/>
    </source>
</evidence>
<evidence type="ECO:0000313" key="2">
    <source>
        <dbReference type="EMBL" id="CAB4532137.1"/>
    </source>
</evidence>
<dbReference type="EMBL" id="CAEZSF010000026">
    <property type="protein sequence ID" value="CAB4532137.1"/>
    <property type="molecule type" value="Genomic_DNA"/>
</dbReference>
<proteinExistence type="predicted"/>
<dbReference type="InterPro" id="IPR025338">
    <property type="entry name" value="DUF4244"/>
</dbReference>
<keyword evidence="1" id="KW-1133">Transmembrane helix</keyword>
<name>A0A6J6B0H7_9ZZZZ</name>